<comment type="caution">
    <text evidence="1">The sequence shown here is derived from an EMBL/GenBank/DDBJ whole genome shotgun (WGS) entry which is preliminary data.</text>
</comment>
<evidence type="ECO:0000313" key="2">
    <source>
        <dbReference type="Proteomes" id="UP000664369"/>
    </source>
</evidence>
<keyword evidence="2" id="KW-1185">Reference proteome</keyword>
<evidence type="ECO:0000313" key="1">
    <source>
        <dbReference type="EMBL" id="MBO2010069.1"/>
    </source>
</evidence>
<keyword evidence="1" id="KW-0449">Lipoprotein</keyword>
<sequence length="522" mass="59304">MERPFDQPGLHRLNNISNDETRSVASLHSTFIVVKTLNRLFLLLLTAAGLATAPACTKGFEEMNINPNQNPNVIPETLLAPALTDLVKRNMDRAFRITNELMQVHVSRVDNDEFHRYVIRPAEADYMWNGWYTQLTDFRDMYQSATAVKSKTFMAIARICEVWTFSLLTDTFGDVPYSEAIQGRAGQLQPKFDRQEDIYRDLFVKLEEANELLKTNVDLTADQSQLDPLFQGNALKWRKFGNSLYLRLLMRVSNRTDAIAPGGLSPQAKLRDMVSTNPGNYPLIASNAESAILRWTGTAPYQSPFQTWRTADFSSFSSMSEFFINNLVEWNDPRLAKWATLSNGTYEGIPSGYLPTQIPVGKSTYPATLMTEPLLGNILNYPEVQLLLAEAALRGWITGDAKTYYETGATNGITLWGLTVPGPFLTNADVKWEPTSTFDTKLDQIHLQKYYALFFTDFQQWFEYRRTGHPVLPLGPGLKNNRRMPARINYPLYVQSLNQLNYQAAVADQGPDDINTKVWWQL</sequence>
<dbReference type="EMBL" id="JAGETZ010000005">
    <property type="protein sequence ID" value="MBO2010069.1"/>
    <property type="molecule type" value="Genomic_DNA"/>
</dbReference>
<dbReference type="SUPFAM" id="SSF48452">
    <property type="entry name" value="TPR-like"/>
    <property type="match status" value="1"/>
</dbReference>
<dbReference type="InterPro" id="IPR041662">
    <property type="entry name" value="SusD-like_2"/>
</dbReference>
<dbReference type="Pfam" id="PF12771">
    <property type="entry name" value="SusD-like_2"/>
    <property type="match status" value="1"/>
</dbReference>
<accession>A0ABS3QFN7</accession>
<dbReference type="Gene3D" id="1.25.40.390">
    <property type="match status" value="1"/>
</dbReference>
<proteinExistence type="predicted"/>
<organism evidence="1 2">
    <name type="scientific">Hymenobacter negativus</name>
    <dbReference type="NCBI Taxonomy" id="2795026"/>
    <lineage>
        <taxon>Bacteria</taxon>
        <taxon>Pseudomonadati</taxon>
        <taxon>Bacteroidota</taxon>
        <taxon>Cytophagia</taxon>
        <taxon>Cytophagales</taxon>
        <taxon>Hymenobacteraceae</taxon>
        <taxon>Hymenobacter</taxon>
    </lineage>
</organism>
<dbReference type="Proteomes" id="UP000664369">
    <property type="component" value="Unassembled WGS sequence"/>
</dbReference>
<gene>
    <name evidence="1" type="ORF">J4E00_13480</name>
</gene>
<dbReference type="InterPro" id="IPR011990">
    <property type="entry name" value="TPR-like_helical_dom_sf"/>
</dbReference>
<protein>
    <submittedName>
        <fullName evidence="1">SusD/RagB family nutrient-binding outer membrane lipoprotein</fullName>
    </submittedName>
</protein>
<reference evidence="1 2" key="1">
    <citation type="submission" date="2021-03" db="EMBL/GenBank/DDBJ databases">
        <authorList>
            <person name="Kim M.K."/>
        </authorList>
    </citation>
    <scope>NUCLEOTIDE SEQUENCE [LARGE SCALE GENOMIC DNA]</scope>
    <source>
        <strain evidence="1 2">BT442</strain>
    </source>
</reference>
<name>A0ABS3QFN7_9BACT</name>